<feature type="transmembrane region" description="Helical" evidence="1">
    <location>
        <begin position="91"/>
        <end position="109"/>
    </location>
</feature>
<name>A0AAN1XUV0_UNVUL</name>
<dbReference type="KEGG" id="vab:WPS_11420"/>
<feature type="transmembrane region" description="Helical" evidence="1">
    <location>
        <begin position="140"/>
        <end position="157"/>
    </location>
</feature>
<evidence type="ECO:0000313" key="3">
    <source>
        <dbReference type="EMBL" id="BDE05866.1"/>
    </source>
</evidence>
<keyword evidence="1" id="KW-0812">Transmembrane</keyword>
<dbReference type="InterPro" id="IPR036938">
    <property type="entry name" value="PAP2/HPO_sf"/>
</dbReference>
<dbReference type="CDD" id="cd01610">
    <property type="entry name" value="PAP2_like"/>
    <property type="match status" value="1"/>
</dbReference>
<feature type="transmembrane region" description="Helical" evidence="1">
    <location>
        <begin position="49"/>
        <end position="71"/>
    </location>
</feature>
<feature type="transmembrane region" description="Helical" evidence="1">
    <location>
        <begin position="20"/>
        <end position="43"/>
    </location>
</feature>
<sequence length="206" mass="23163">MQAPTPIRVRKRVWTDVARIFSTVCNPFLTSLALFVILAGARSNGPTDFWVLLFNSAFFTSIGPMLFIFYLYATDRISDLDMSIREERERVFIAFVIFYAAGALDLWLIRAPVIMTASMAGYAASALVVQWITRYWKISTHALGITAPLVALTVLYGEKPAPFYALIPIVGWSRVYLRAHTVLQVVAGTLLALVTTLVFFRFFHVV</sequence>
<dbReference type="Proteomes" id="UP001317532">
    <property type="component" value="Chromosome"/>
</dbReference>
<dbReference type="EMBL" id="AP025523">
    <property type="protein sequence ID" value="BDE05866.1"/>
    <property type="molecule type" value="Genomic_DNA"/>
</dbReference>
<dbReference type="SUPFAM" id="SSF48317">
    <property type="entry name" value="Acid phosphatase/Vanadium-dependent haloperoxidase"/>
    <property type="match status" value="1"/>
</dbReference>
<evidence type="ECO:0000259" key="2">
    <source>
        <dbReference type="Pfam" id="PF01569"/>
    </source>
</evidence>
<keyword evidence="1" id="KW-1133">Transmembrane helix</keyword>
<dbReference type="Pfam" id="PF01569">
    <property type="entry name" value="PAP2"/>
    <property type="match status" value="1"/>
</dbReference>
<feature type="transmembrane region" description="Helical" evidence="1">
    <location>
        <begin position="115"/>
        <end position="133"/>
    </location>
</feature>
<protein>
    <recommendedName>
        <fullName evidence="2">Phosphatidic acid phosphatase type 2/haloperoxidase domain-containing protein</fullName>
    </recommendedName>
</protein>
<reference evidence="3 4" key="1">
    <citation type="journal article" date="2022" name="ISME Commun">
        <title>Vulcanimicrobium alpinus gen. nov. sp. nov., the first cultivated representative of the candidate phylum 'Eremiobacterota', is a metabolically versatile aerobic anoxygenic phototroph.</title>
        <authorList>
            <person name="Yabe S."/>
            <person name="Muto K."/>
            <person name="Abe K."/>
            <person name="Yokota A."/>
            <person name="Staudigel H."/>
            <person name="Tebo B.M."/>
        </authorList>
    </citation>
    <scope>NUCLEOTIDE SEQUENCE [LARGE SCALE GENOMIC DNA]</scope>
    <source>
        <strain evidence="3 4">WC8-2</strain>
    </source>
</reference>
<dbReference type="InterPro" id="IPR000326">
    <property type="entry name" value="PAP2/HPO"/>
</dbReference>
<dbReference type="AlphaFoldDB" id="A0AAN1XUV0"/>
<accession>A0AAN1XUV0</accession>
<proteinExistence type="predicted"/>
<dbReference type="RefSeq" id="WP_317996878.1">
    <property type="nucleotide sequence ID" value="NZ_AP025523.1"/>
</dbReference>
<gene>
    <name evidence="3" type="ORF">WPS_11420</name>
</gene>
<keyword evidence="4" id="KW-1185">Reference proteome</keyword>
<evidence type="ECO:0000256" key="1">
    <source>
        <dbReference type="SAM" id="Phobius"/>
    </source>
</evidence>
<keyword evidence="1" id="KW-0472">Membrane</keyword>
<feature type="transmembrane region" description="Helical" evidence="1">
    <location>
        <begin position="177"/>
        <end position="200"/>
    </location>
</feature>
<feature type="domain" description="Phosphatidic acid phosphatase type 2/haloperoxidase" evidence="2">
    <location>
        <begin position="138"/>
        <end position="204"/>
    </location>
</feature>
<evidence type="ECO:0000313" key="4">
    <source>
        <dbReference type="Proteomes" id="UP001317532"/>
    </source>
</evidence>
<organism evidence="3 4">
    <name type="scientific">Vulcanimicrobium alpinum</name>
    <dbReference type="NCBI Taxonomy" id="3016050"/>
    <lineage>
        <taxon>Bacteria</taxon>
        <taxon>Bacillati</taxon>
        <taxon>Vulcanimicrobiota</taxon>
        <taxon>Vulcanimicrobiia</taxon>
        <taxon>Vulcanimicrobiales</taxon>
        <taxon>Vulcanimicrobiaceae</taxon>
        <taxon>Vulcanimicrobium</taxon>
    </lineage>
</organism>